<dbReference type="InterPro" id="IPR036388">
    <property type="entry name" value="WH-like_DNA-bd_sf"/>
</dbReference>
<dbReference type="Gene3D" id="1.10.10.10">
    <property type="entry name" value="Winged helix-like DNA-binding domain superfamily/Winged helix DNA-binding domain"/>
    <property type="match status" value="1"/>
</dbReference>
<dbReference type="InterPro" id="IPR001845">
    <property type="entry name" value="HTH_ArsR_DNA-bd_dom"/>
</dbReference>
<dbReference type="Pfam" id="PF12802">
    <property type="entry name" value="MarR_2"/>
    <property type="match status" value="1"/>
</dbReference>
<gene>
    <name evidence="2" type="ORF">GCM10009777_10820</name>
</gene>
<evidence type="ECO:0000313" key="2">
    <source>
        <dbReference type="EMBL" id="GAA1979318.1"/>
    </source>
</evidence>
<protein>
    <recommendedName>
        <fullName evidence="1">HTH arsR-type domain-containing protein</fullName>
    </recommendedName>
</protein>
<dbReference type="InterPro" id="IPR036390">
    <property type="entry name" value="WH_DNA-bd_sf"/>
</dbReference>
<dbReference type="InterPro" id="IPR011991">
    <property type="entry name" value="ArsR-like_HTH"/>
</dbReference>
<dbReference type="InterPro" id="IPR000835">
    <property type="entry name" value="HTH_MarR-typ"/>
</dbReference>
<dbReference type="Proteomes" id="UP001500326">
    <property type="component" value="Unassembled WGS sequence"/>
</dbReference>
<name>A0ABP5DFF8_9MICO</name>
<dbReference type="SMART" id="SM00418">
    <property type="entry name" value="HTH_ARSR"/>
    <property type="match status" value="1"/>
</dbReference>
<dbReference type="CDD" id="cd00090">
    <property type="entry name" value="HTH_ARSR"/>
    <property type="match status" value="1"/>
</dbReference>
<accession>A0ABP5DFF8</accession>
<feature type="domain" description="HTH arsR-type" evidence="1">
    <location>
        <begin position="18"/>
        <end position="100"/>
    </location>
</feature>
<dbReference type="SUPFAM" id="SSF46785">
    <property type="entry name" value="Winged helix' DNA-binding domain"/>
    <property type="match status" value="1"/>
</dbReference>
<evidence type="ECO:0000259" key="1">
    <source>
        <dbReference type="SMART" id="SM00418"/>
    </source>
</evidence>
<proteinExistence type="predicted"/>
<dbReference type="RefSeq" id="WP_344059271.1">
    <property type="nucleotide sequence ID" value="NZ_BAAAOH010000001.1"/>
</dbReference>
<reference evidence="3" key="1">
    <citation type="journal article" date="2019" name="Int. J. Syst. Evol. Microbiol.">
        <title>The Global Catalogue of Microorganisms (GCM) 10K type strain sequencing project: providing services to taxonomists for standard genome sequencing and annotation.</title>
        <authorList>
            <consortium name="The Broad Institute Genomics Platform"/>
            <consortium name="The Broad Institute Genome Sequencing Center for Infectious Disease"/>
            <person name="Wu L."/>
            <person name="Ma J."/>
        </authorList>
    </citation>
    <scope>NUCLEOTIDE SEQUENCE [LARGE SCALE GENOMIC DNA]</scope>
    <source>
        <strain evidence="3">JCM 14902</strain>
    </source>
</reference>
<keyword evidence="3" id="KW-1185">Reference proteome</keyword>
<evidence type="ECO:0000313" key="3">
    <source>
        <dbReference type="Proteomes" id="UP001500326"/>
    </source>
</evidence>
<dbReference type="EMBL" id="BAAAOH010000001">
    <property type="protein sequence ID" value="GAA1979318.1"/>
    <property type="molecule type" value="Genomic_DNA"/>
</dbReference>
<comment type="caution">
    <text evidence="2">The sequence shown here is derived from an EMBL/GenBank/DDBJ whole genome shotgun (WGS) entry which is preliminary data.</text>
</comment>
<sequence length="105" mass="11560">MPKYAIPANGESAEDPIEAFGNRLRAGMIGYLRQHPDQTKAEIAKALDVPAPTVTNALQKLLAAGLLSADPPQEEWSRGQRVRYRVRNDVVSELYLQFGQAIGEI</sequence>
<organism evidence="2 3">
    <name type="scientific">Microbacterium pumilum</name>
    <dbReference type="NCBI Taxonomy" id="344165"/>
    <lineage>
        <taxon>Bacteria</taxon>
        <taxon>Bacillati</taxon>
        <taxon>Actinomycetota</taxon>
        <taxon>Actinomycetes</taxon>
        <taxon>Micrococcales</taxon>
        <taxon>Microbacteriaceae</taxon>
        <taxon>Microbacterium</taxon>
    </lineage>
</organism>